<dbReference type="Gene3D" id="3.90.1300.10">
    <property type="entry name" value="Amidase signature (AS) domain"/>
    <property type="match status" value="1"/>
</dbReference>
<dbReference type="GO" id="GO:0004040">
    <property type="term" value="F:amidase activity"/>
    <property type="evidence" value="ECO:0007669"/>
    <property type="project" value="UniProtKB-EC"/>
</dbReference>
<accession>A0A7W4PGQ8</accession>
<dbReference type="AlphaFoldDB" id="A0A7W4PGQ8"/>
<keyword evidence="2" id="KW-0378">Hydrolase</keyword>
<dbReference type="PANTHER" id="PTHR42678">
    <property type="entry name" value="AMIDASE"/>
    <property type="match status" value="1"/>
</dbReference>
<sequence length="487" mass="51056">MTGNSEATSAPEKDHVQRRLDRISALDTGPWGLHAVRAIDRSGIDDALRRERTGVERRRSPLDGVCLLVKDNIEMRGMATTAGSLALVQNIARADAPIIARLRKAGAILLGKTNLSEWANFRSSSAIAGWSAVGGLVRNPHDRMRSASGSSSGSAVAVAAGFTRIAIGTETNGSITSPASVNGIVGFKPTTGLLPRTGIIPISTIQDTPGPMAATVRDVAWALDIMAGPHASDPMTWPAGRLFDEAEAGLRAGALEGCRLGALRGVAGDHAGVSCLFDRAIACLEQAGATVVDVALAYTSVFDELGTPVLMSEFHEGIDRYLHAAPDSVACRRLEDLVRFNRQHEEECVFFGQDIFERALVAAPMGSPDYIAAATAVRQAAGRDGIDRILSTHALDAVICPTGAPAAPIDAEGRRLGAGTRVGAGYLAAFAGYPHLTVPMGRTEGKPVGLSFMGGKWSDARILALGHDYEQRAIETATAAPIGNTDP</sequence>
<gene>
    <name evidence="2" type="ORF">HLH44_05370</name>
</gene>
<comment type="caution">
    <text evidence="2">The sequence shown here is derived from an EMBL/GenBank/DDBJ whole genome shotgun (WGS) entry which is preliminary data.</text>
</comment>
<dbReference type="SUPFAM" id="SSF75304">
    <property type="entry name" value="Amidase signature (AS) enzymes"/>
    <property type="match status" value="1"/>
</dbReference>
<evidence type="ECO:0000313" key="2">
    <source>
        <dbReference type="EMBL" id="MBB2196900.1"/>
    </source>
</evidence>
<proteinExistence type="predicted"/>
<dbReference type="PANTHER" id="PTHR42678:SF34">
    <property type="entry name" value="OS04G0183300 PROTEIN"/>
    <property type="match status" value="1"/>
</dbReference>
<protein>
    <submittedName>
        <fullName evidence="2">Amidase</fullName>
        <ecNumber evidence="2">3.5.1.4</ecNumber>
    </submittedName>
</protein>
<dbReference type="EC" id="3.5.1.4" evidence="2"/>
<dbReference type="InterPro" id="IPR023631">
    <property type="entry name" value="Amidase_dom"/>
</dbReference>
<dbReference type="Proteomes" id="UP000530320">
    <property type="component" value="Unassembled WGS sequence"/>
</dbReference>
<evidence type="ECO:0000313" key="3">
    <source>
        <dbReference type="Proteomes" id="UP000530320"/>
    </source>
</evidence>
<dbReference type="RefSeq" id="WP_183008375.1">
    <property type="nucleotide sequence ID" value="NZ_JABEQP010000002.1"/>
</dbReference>
<reference evidence="2 3" key="1">
    <citation type="submission" date="2020-04" db="EMBL/GenBank/DDBJ databases">
        <title>Description of novel Gluconacetobacter.</title>
        <authorList>
            <person name="Sombolestani A."/>
        </authorList>
    </citation>
    <scope>NUCLEOTIDE SEQUENCE [LARGE SCALE GENOMIC DNA]</scope>
    <source>
        <strain evidence="2 3">LMG 22058</strain>
    </source>
</reference>
<dbReference type="Pfam" id="PF01425">
    <property type="entry name" value="Amidase"/>
    <property type="match status" value="1"/>
</dbReference>
<dbReference type="EMBL" id="JABEQP010000002">
    <property type="protein sequence ID" value="MBB2196900.1"/>
    <property type="molecule type" value="Genomic_DNA"/>
</dbReference>
<evidence type="ECO:0000259" key="1">
    <source>
        <dbReference type="Pfam" id="PF01425"/>
    </source>
</evidence>
<feature type="domain" description="Amidase" evidence="1">
    <location>
        <begin position="17"/>
        <end position="463"/>
    </location>
</feature>
<organism evidence="2 3">
    <name type="scientific">Gluconacetobacter dulcium</name>
    <dbReference type="NCBI Taxonomy" id="2729096"/>
    <lineage>
        <taxon>Bacteria</taxon>
        <taxon>Pseudomonadati</taxon>
        <taxon>Pseudomonadota</taxon>
        <taxon>Alphaproteobacteria</taxon>
        <taxon>Acetobacterales</taxon>
        <taxon>Acetobacteraceae</taxon>
        <taxon>Gluconacetobacter</taxon>
    </lineage>
</organism>
<name>A0A7W4PGQ8_9PROT</name>
<dbReference type="InterPro" id="IPR036928">
    <property type="entry name" value="AS_sf"/>
</dbReference>